<dbReference type="InterPro" id="IPR011907">
    <property type="entry name" value="RNase_III"/>
</dbReference>
<comment type="similarity">
    <text evidence="2">Belongs to the ribonuclease III family.</text>
</comment>
<protein>
    <recommendedName>
        <fullName evidence="8">Ribonuclease 3</fullName>
        <ecNumber evidence="8">3.1.26.3</ecNumber>
    </recommendedName>
    <alternativeName>
        <fullName evidence="8">Ribonuclease III</fullName>
        <shortName evidence="8">RNase III</shortName>
    </alternativeName>
</protein>
<dbReference type="SUPFAM" id="SSF69065">
    <property type="entry name" value="RNase III domain-like"/>
    <property type="match status" value="1"/>
</dbReference>
<evidence type="ECO:0000259" key="9">
    <source>
        <dbReference type="PROSITE" id="PS50137"/>
    </source>
</evidence>
<dbReference type="CDD" id="cd10845">
    <property type="entry name" value="DSRM_RNAse_III_family"/>
    <property type="match status" value="1"/>
</dbReference>
<feature type="binding site" evidence="8">
    <location>
        <position position="64"/>
    </location>
    <ligand>
        <name>Mg(2+)</name>
        <dbReference type="ChEBI" id="CHEBI:18420"/>
    </ligand>
</feature>
<accession>A0ABY9R9M3</accession>
<comment type="cofactor">
    <cofactor evidence="8">
        <name>Mg(2+)</name>
        <dbReference type="ChEBI" id="CHEBI:18420"/>
    </cofactor>
</comment>
<dbReference type="Proteomes" id="UP001180481">
    <property type="component" value="Chromosome"/>
</dbReference>
<evidence type="ECO:0000313" key="12">
    <source>
        <dbReference type="Proteomes" id="UP001180481"/>
    </source>
</evidence>
<dbReference type="InterPro" id="IPR014720">
    <property type="entry name" value="dsRBD_dom"/>
</dbReference>
<evidence type="ECO:0000256" key="8">
    <source>
        <dbReference type="HAMAP-Rule" id="MF_00104"/>
    </source>
</evidence>
<evidence type="ECO:0000256" key="4">
    <source>
        <dbReference type="ARBA" id="ARBA00022722"/>
    </source>
</evidence>
<evidence type="ECO:0000256" key="6">
    <source>
        <dbReference type="ARBA" id="ARBA00022801"/>
    </source>
</evidence>
<evidence type="ECO:0000256" key="5">
    <source>
        <dbReference type="ARBA" id="ARBA00022759"/>
    </source>
</evidence>
<keyword evidence="8" id="KW-0460">Magnesium</keyword>
<dbReference type="SUPFAM" id="SSF54768">
    <property type="entry name" value="dsRNA-binding domain-like"/>
    <property type="match status" value="1"/>
</dbReference>
<keyword evidence="4 8" id="KW-0540">Nuclease</keyword>
<proteinExistence type="inferred from homology"/>
<keyword evidence="8" id="KW-0698">rRNA processing</keyword>
<dbReference type="InterPro" id="IPR036389">
    <property type="entry name" value="RNase_III_sf"/>
</dbReference>
<comment type="catalytic activity">
    <reaction evidence="1 8">
        <text>Endonucleolytic cleavage to 5'-phosphomonoester.</text>
        <dbReference type="EC" id="3.1.26.3"/>
    </reaction>
</comment>
<dbReference type="Pfam" id="PF14622">
    <property type="entry name" value="Ribonucleas_3_3"/>
    <property type="match status" value="1"/>
</dbReference>
<dbReference type="EMBL" id="CP133721">
    <property type="protein sequence ID" value="WMW77932.1"/>
    <property type="molecule type" value="Genomic_DNA"/>
</dbReference>
<evidence type="ECO:0000256" key="1">
    <source>
        <dbReference type="ARBA" id="ARBA00000109"/>
    </source>
</evidence>
<name>A0ABY9R9M3_9FLAO</name>
<gene>
    <name evidence="8 11" type="primary">rnc</name>
    <name evidence="11" type="ORF">RF683_00375</name>
</gene>
<dbReference type="NCBIfam" id="TIGR02191">
    <property type="entry name" value="RNaseIII"/>
    <property type="match status" value="1"/>
</dbReference>
<dbReference type="Gene3D" id="1.10.1520.10">
    <property type="entry name" value="Ribonuclease III domain"/>
    <property type="match status" value="1"/>
</dbReference>
<feature type="binding site" evidence="8">
    <location>
        <position position="136"/>
    </location>
    <ligand>
        <name>Mg(2+)</name>
        <dbReference type="ChEBI" id="CHEBI:18420"/>
    </ligand>
</feature>
<dbReference type="PROSITE" id="PS50137">
    <property type="entry name" value="DS_RBD"/>
    <property type="match status" value="1"/>
</dbReference>
<feature type="domain" description="RNase III" evidence="10">
    <location>
        <begin position="22"/>
        <end position="147"/>
    </location>
</feature>
<keyword evidence="8" id="KW-0963">Cytoplasm</keyword>
<comment type="subcellular location">
    <subcellularLocation>
        <location evidence="8">Cytoplasm</location>
    </subcellularLocation>
</comment>
<dbReference type="HAMAP" id="MF_00104">
    <property type="entry name" value="RNase_III"/>
    <property type="match status" value="1"/>
</dbReference>
<dbReference type="PROSITE" id="PS00517">
    <property type="entry name" value="RNASE_3_1"/>
    <property type="match status" value="1"/>
</dbReference>
<evidence type="ECO:0000256" key="2">
    <source>
        <dbReference type="ARBA" id="ARBA00010183"/>
    </source>
</evidence>
<dbReference type="PROSITE" id="PS50142">
    <property type="entry name" value="RNASE_3_2"/>
    <property type="match status" value="1"/>
</dbReference>
<feature type="active site" evidence="8">
    <location>
        <position position="68"/>
    </location>
</feature>
<keyword evidence="8" id="KW-0479">Metal-binding</keyword>
<keyword evidence="6 8" id="KW-0378">Hydrolase</keyword>
<organism evidence="11 12">
    <name type="scientific">Flavobacterium nakdongensis</name>
    <dbReference type="NCBI Taxonomy" id="3073563"/>
    <lineage>
        <taxon>Bacteria</taxon>
        <taxon>Pseudomonadati</taxon>
        <taxon>Bacteroidota</taxon>
        <taxon>Flavobacteriia</taxon>
        <taxon>Flavobacteriales</taxon>
        <taxon>Flavobacteriaceae</taxon>
        <taxon>Flavobacterium</taxon>
    </lineage>
</organism>
<dbReference type="GO" id="GO:0004525">
    <property type="term" value="F:ribonuclease III activity"/>
    <property type="evidence" value="ECO:0007669"/>
    <property type="project" value="UniProtKB-EC"/>
</dbReference>
<sequence>MRKIIKKIFKKSPSSNQDGVFFDKISAILGFTPLNLNYYEQAFTHRSTNKTDAQGNQINYERLEFLGDAMLGSVIAAHLYKEVPTGDEGYLTKMRSKIVSREHLNELGRDFNLIQFVESKVSPQHFGENIHGNIFEAFIGAIFLDRGYGYCEQFIAQKIIKRYVDISKLEGKVISYKSLIIEWCQKEKINFRYDIYEDNGNEGGKFFGVKLYFDEQVVGKARATSKKKAEEKASQRAYFAFQEKISRKNN</sequence>
<keyword evidence="8" id="KW-0699">rRNA-binding</keyword>
<dbReference type="PANTHER" id="PTHR11207">
    <property type="entry name" value="RIBONUCLEASE III"/>
    <property type="match status" value="1"/>
</dbReference>
<comment type="function">
    <text evidence="8">Digests double-stranded RNA. Involved in the processing of primary rRNA transcript to yield the immediate precursors to the large and small rRNAs (23S and 16S). Processes some mRNAs, and tRNAs when they are encoded in the rRNA operon. Processes pre-crRNA and tracrRNA of type II CRISPR loci if present in the organism.</text>
</comment>
<dbReference type="EC" id="3.1.26.3" evidence="8"/>
<comment type="subunit">
    <text evidence="8">Homodimer.</text>
</comment>
<dbReference type="PANTHER" id="PTHR11207:SF0">
    <property type="entry name" value="RIBONUCLEASE 3"/>
    <property type="match status" value="1"/>
</dbReference>
<dbReference type="CDD" id="cd00593">
    <property type="entry name" value="RIBOc"/>
    <property type="match status" value="1"/>
</dbReference>
<keyword evidence="7 8" id="KW-0694">RNA-binding</keyword>
<dbReference type="Gene3D" id="3.30.160.20">
    <property type="match status" value="1"/>
</dbReference>
<evidence type="ECO:0000313" key="11">
    <source>
        <dbReference type="EMBL" id="WMW77932.1"/>
    </source>
</evidence>
<dbReference type="SMART" id="SM00535">
    <property type="entry name" value="RIBOc"/>
    <property type="match status" value="1"/>
</dbReference>
<dbReference type="RefSeq" id="WP_309532261.1">
    <property type="nucleotide sequence ID" value="NZ_CP133721.1"/>
</dbReference>
<dbReference type="InterPro" id="IPR000999">
    <property type="entry name" value="RNase_III_dom"/>
</dbReference>
<keyword evidence="12" id="KW-1185">Reference proteome</keyword>
<feature type="binding site" evidence="8">
    <location>
        <position position="133"/>
    </location>
    <ligand>
        <name>Mg(2+)</name>
        <dbReference type="ChEBI" id="CHEBI:18420"/>
    </ligand>
</feature>
<evidence type="ECO:0000256" key="7">
    <source>
        <dbReference type="ARBA" id="ARBA00022884"/>
    </source>
</evidence>
<feature type="domain" description="DRBM" evidence="9">
    <location>
        <begin position="175"/>
        <end position="243"/>
    </location>
</feature>
<evidence type="ECO:0000259" key="10">
    <source>
        <dbReference type="PROSITE" id="PS50142"/>
    </source>
</evidence>
<keyword evidence="8" id="KW-0819">tRNA processing</keyword>
<evidence type="ECO:0000256" key="3">
    <source>
        <dbReference type="ARBA" id="ARBA00022664"/>
    </source>
</evidence>
<dbReference type="Pfam" id="PF00035">
    <property type="entry name" value="dsrm"/>
    <property type="match status" value="1"/>
</dbReference>
<keyword evidence="5 8" id="KW-0255">Endonuclease</keyword>
<dbReference type="SMART" id="SM00358">
    <property type="entry name" value="DSRM"/>
    <property type="match status" value="1"/>
</dbReference>
<keyword evidence="3 8" id="KW-0507">mRNA processing</keyword>
<reference evidence="11" key="1">
    <citation type="submission" date="2023-09" db="EMBL/GenBank/DDBJ databases">
        <title>Flavobacterium sp. 20NA77.7 isolated from freshwater.</title>
        <authorList>
            <person name="Le V."/>
            <person name="Ko S.-R."/>
            <person name="Ahn C.-Y."/>
            <person name="Oh H.-M."/>
        </authorList>
    </citation>
    <scope>NUCLEOTIDE SEQUENCE</scope>
    <source>
        <strain evidence="11">20NA77.7</strain>
    </source>
</reference>
<feature type="active site" evidence="8">
    <location>
        <position position="136"/>
    </location>
</feature>